<gene>
    <name evidence="3" type="ORF">UFOPK2582_01063</name>
    <name evidence="4" type="ORF">UFOPK3046_00718</name>
    <name evidence="5" type="ORF">UFOPK3914_00699</name>
    <name evidence="6" type="ORF">UFOPK4354_00060</name>
</gene>
<dbReference type="GO" id="GO:0016787">
    <property type="term" value="F:hydrolase activity"/>
    <property type="evidence" value="ECO:0007669"/>
    <property type="project" value="UniProtKB-KW"/>
</dbReference>
<dbReference type="EMBL" id="CAFBOG010000048">
    <property type="protein sequence ID" value="CAB4975272.1"/>
    <property type="molecule type" value="Genomic_DNA"/>
</dbReference>
<keyword evidence="1" id="KW-0378">Hydrolase</keyword>
<reference evidence="5" key="1">
    <citation type="submission" date="2020-05" db="EMBL/GenBank/DDBJ databases">
        <authorList>
            <person name="Chiriac C."/>
            <person name="Salcher M."/>
            <person name="Ghai R."/>
            <person name="Kavagutti S V."/>
        </authorList>
    </citation>
    <scope>NUCLEOTIDE SEQUENCE</scope>
</reference>
<dbReference type="EMBL" id="CAEZXS010000123">
    <property type="protein sequence ID" value="CAB4703575.1"/>
    <property type="molecule type" value="Genomic_DNA"/>
</dbReference>
<dbReference type="PANTHER" id="PTHR48081:SF33">
    <property type="entry name" value="KYNURENINE FORMAMIDASE"/>
    <property type="match status" value="1"/>
</dbReference>
<accession>A0A6J7M726</accession>
<proteinExistence type="predicted"/>
<evidence type="ECO:0000259" key="2">
    <source>
        <dbReference type="Pfam" id="PF20434"/>
    </source>
</evidence>
<organism evidence="5">
    <name type="scientific">freshwater metagenome</name>
    <dbReference type="NCBI Taxonomy" id="449393"/>
    <lineage>
        <taxon>unclassified sequences</taxon>
        <taxon>metagenomes</taxon>
        <taxon>ecological metagenomes</taxon>
    </lineage>
</organism>
<dbReference type="EMBL" id="CAFBQW010000003">
    <property type="protein sequence ID" value="CAB5059483.1"/>
    <property type="molecule type" value="Genomic_DNA"/>
</dbReference>
<evidence type="ECO:0000313" key="5">
    <source>
        <dbReference type="EMBL" id="CAB4975272.1"/>
    </source>
</evidence>
<feature type="domain" description="BD-FAE-like" evidence="2">
    <location>
        <begin position="32"/>
        <end position="221"/>
    </location>
</feature>
<evidence type="ECO:0000313" key="3">
    <source>
        <dbReference type="EMBL" id="CAB4703575.1"/>
    </source>
</evidence>
<dbReference type="AlphaFoldDB" id="A0A6J7M726"/>
<protein>
    <submittedName>
        <fullName evidence="5">Unannotated protein</fullName>
    </submittedName>
</protein>
<dbReference type="InterPro" id="IPR050300">
    <property type="entry name" value="GDXG_lipolytic_enzyme"/>
</dbReference>
<dbReference type="Gene3D" id="3.40.50.1820">
    <property type="entry name" value="alpha/beta hydrolase"/>
    <property type="match status" value="1"/>
</dbReference>
<name>A0A6J7M726_9ZZZZ</name>
<dbReference type="SUPFAM" id="SSF53474">
    <property type="entry name" value="alpha/beta-Hydrolases"/>
    <property type="match status" value="1"/>
</dbReference>
<dbReference type="Pfam" id="PF20434">
    <property type="entry name" value="BD-FAE"/>
    <property type="match status" value="1"/>
</dbReference>
<dbReference type="EMBL" id="CAFAAQ010000049">
    <property type="protein sequence ID" value="CAB4803821.1"/>
    <property type="molecule type" value="Genomic_DNA"/>
</dbReference>
<evidence type="ECO:0000313" key="6">
    <source>
        <dbReference type="EMBL" id="CAB5059483.1"/>
    </source>
</evidence>
<sequence length="267" mass="27597">MVPTAGRQTSRSATAPYVSAGTVEYSPGLTGDLYLPQAGGNKGVIVLVHAGGFYTGSRQQIAAYATPIMDQIDRGFAVLNIDYRLTSGNQNQFPAAVADVSAAIDWTRSTGPNYGINPATVIIAGHSAGGTLAALIGLGANNPNSPRGNSSPVDGWIAISGIYDLRVPGVAQLQQRAWLGPNASGDAIQAASAVTLADAGDAPGYIAHGTQDPLVPVAQPFTLFVTTWLTGTNPWLDLVSSTDCNGHIPTCAMNTAYLNMWVDQIAA</sequence>
<dbReference type="PANTHER" id="PTHR48081">
    <property type="entry name" value="AB HYDROLASE SUPERFAMILY PROTEIN C4A8.06C"/>
    <property type="match status" value="1"/>
</dbReference>
<evidence type="ECO:0000313" key="4">
    <source>
        <dbReference type="EMBL" id="CAB4803821.1"/>
    </source>
</evidence>
<dbReference type="InterPro" id="IPR049492">
    <property type="entry name" value="BD-FAE-like_dom"/>
</dbReference>
<dbReference type="InterPro" id="IPR029058">
    <property type="entry name" value="AB_hydrolase_fold"/>
</dbReference>
<evidence type="ECO:0000256" key="1">
    <source>
        <dbReference type="ARBA" id="ARBA00022801"/>
    </source>
</evidence>